<keyword evidence="3" id="KW-0597">Phosphoprotein</keyword>
<feature type="domain" description="HAMP" evidence="13">
    <location>
        <begin position="335"/>
        <end position="387"/>
    </location>
</feature>
<keyword evidence="9 12" id="KW-1133">Transmembrane helix</keyword>
<accession>A0ABX1Z145</accession>
<dbReference type="Pfam" id="PF06580">
    <property type="entry name" value="His_kinase"/>
    <property type="match status" value="1"/>
</dbReference>
<dbReference type="InterPro" id="IPR010559">
    <property type="entry name" value="Sig_transdc_His_kin_internal"/>
</dbReference>
<evidence type="ECO:0000259" key="13">
    <source>
        <dbReference type="PROSITE" id="PS50885"/>
    </source>
</evidence>
<comment type="subcellular location">
    <subcellularLocation>
        <location evidence="1">Cell membrane</location>
        <topology evidence="1">Multi-pass membrane protein</topology>
    </subcellularLocation>
</comment>
<dbReference type="Proteomes" id="UP000658690">
    <property type="component" value="Unassembled WGS sequence"/>
</dbReference>
<evidence type="ECO:0000256" key="8">
    <source>
        <dbReference type="ARBA" id="ARBA00022840"/>
    </source>
</evidence>
<dbReference type="PROSITE" id="PS50885">
    <property type="entry name" value="HAMP"/>
    <property type="match status" value="1"/>
</dbReference>
<dbReference type="InterPro" id="IPR036890">
    <property type="entry name" value="HATPase_C_sf"/>
</dbReference>
<evidence type="ECO:0000256" key="2">
    <source>
        <dbReference type="ARBA" id="ARBA00022475"/>
    </source>
</evidence>
<keyword evidence="6" id="KW-0547">Nucleotide-binding</keyword>
<evidence type="ECO:0000256" key="12">
    <source>
        <dbReference type="SAM" id="Phobius"/>
    </source>
</evidence>
<keyword evidence="11 12" id="KW-0472">Membrane</keyword>
<dbReference type="Gene3D" id="6.10.340.10">
    <property type="match status" value="1"/>
</dbReference>
<keyword evidence="4" id="KW-0808">Transferase</keyword>
<protein>
    <submittedName>
        <fullName evidence="14">HAMP domain-containing protein</fullName>
    </submittedName>
</protein>
<dbReference type="PANTHER" id="PTHR34220:SF11">
    <property type="entry name" value="SENSOR PROTEIN KINASE HPTS"/>
    <property type="match status" value="1"/>
</dbReference>
<evidence type="ECO:0000256" key="4">
    <source>
        <dbReference type="ARBA" id="ARBA00022679"/>
    </source>
</evidence>
<evidence type="ECO:0000256" key="3">
    <source>
        <dbReference type="ARBA" id="ARBA00022553"/>
    </source>
</evidence>
<dbReference type="SMART" id="SM00304">
    <property type="entry name" value="HAMP"/>
    <property type="match status" value="1"/>
</dbReference>
<evidence type="ECO:0000256" key="1">
    <source>
        <dbReference type="ARBA" id="ARBA00004651"/>
    </source>
</evidence>
<dbReference type="RefSeq" id="WP_171690310.1">
    <property type="nucleotide sequence ID" value="NZ_WHOC01000076.1"/>
</dbReference>
<feature type="transmembrane region" description="Helical" evidence="12">
    <location>
        <begin position="21"/>
        <end position="43"/>
    </location>
</feature>
<dbReference type="InterPro" id="IPR050640">
    <property type="entry name" value="Bact_2-comp_sensor_kinase"/>
</dbReference>
<keyword evidence="15" id="KW-1185">Reference proteome</keyword>
<dbReference type="CDD" id="cd06225">
    <property type="entry name" value="HAMP"/>
    <property type="match status" value="1"/>
</dbReference>
<proteinExistence type="predicted"/>
<evidence type="ECO:0000256" key="11">
    <source>
        <dbReference type="ARBA" id="ARBA00023136"/>
    </source>
</evidence>
<keyword evidence="5 12" id="KW-0812">Transmembrane</keyword>
<comment type="caution">
    <text evidence="14">The sequence shown here is derived from an EMBL/GenBank/DDBJ whole genome shotgun (WGS) entry which is preliminary data.</text>
</comment>
<keyword evidence="2" id="KW-1003">Cell membrane</keyword>
<dbReference type="InterPro" id="IPR003660">
    <property type="entry name" value="HAMP_dom"/>
</dbReference>
<dbReference type="SUPFAM" id="SSF158472">
    <property type="entry name" value="HAMP domain-like"/>
    <property type="match status" value="1"/>
</dbReference>
<name>A0ABX1Z145_9BACL</name>
<keyword evidence="10" id="KW-0902">Two-component regulatory system</keyword>
<reference evidence="14 15" key="1">
    <citation type="submission" date="2019-10" db="EMBL/GenBank/DDBJ databases">
        <title>Description of Paenibacillus choica sp. nov.</title>
        <authorList>
            <person name="Carlier A."/>
            <person name="Qi S."/>
        </authorList>
    </citation>
    <scope>NUCLEOTIDE SEQUENCE [LARGE SCALE GENOMIC DNA]</scope>
    <source>
        <strain evidence="14 15">LMG 31460</strain>
    </source>
</reference>
<evidence type="ECO:0000256" key="6">
    <source>
        <dbReference type="ARBA" id="ARBA00022741"/>
    </source>
</evidence>
<evidence type="ECO:0000313" key="14">
    <source>
        <dbReference type="EMBL" id="NOU87107.1"/>
    </source>
</evidence>
<feature type="transmembrane region" description="Helical" evidence="12">
    <location>
        <begin position="315"/>
        <end position="334"/>
    </location>
</feature>
<dbReference type="PANTHER" id="PTHR34220">
    <property type="entry name" value="SENSOR HISTIDINE KINASE YPDA"/>
    <property type="match status" value="1"/>
</dbReference>
<evidence type="ECO:0000256" key="10">
    <source>
        <dbReference type="ARBA" id="ARBA00023012"/>
    </source>
</evidence>
<dbReference type="InterPro" id="IPR003594">
    <property type="entry name" value="HATPase_dom"/>
</dbReference>
<evidence type="ECO:0000313" key="15">
    <source>
        <dbReference type="Proteomes" id="UP000658690"/>
    </source>
</evidence>
<organism evidence="14 15">
    <name type="scientific">Paenibacillus germinis</name>
    <dbReference type="NCBI Taxonomy" id="2654979"/>
    <lineage>
        <taxon>Bacteria</taxon>
        <taxon>Bacillati</taxon>
        <taxon>Bacillota</taxon>
        <taxon>Bacilli</taxon>
        <taxon>Bacillales</taxon>
        <taxon>Paenibacillaceae</taxon>
        <taxon>Paenibacillus</taxon>
    </lineage>
</organism>
<evidence type="ECO:0000256" key="5">
    <source>
        <dbReference type="ARBA" id="ARBA00022692"/>
    </source>
</evidence>
<dbReference type="EMBL" id="WHOC01000076">
    <property type="protein sequence ID" value="NOU87107.1"/>
    <property type="molecule type" value="Genomic_DNA"/>
</dbReference>
<sequence>MPRIGTFYQNHLKRKMFNKILFLYTIALIILFVTVAFLAYRYYEQRVIQEKMDKNLQTIDIVSVYMNQQVERMQSNIQELYTDAAVSEDLNYFLMYDYSAYLEHRLNRYYMNENYQGKGIDTYLKSIVNEDAGIENLILYSYEKKFFYILNQSYQDRITSPISESEETKWLKEMKNQSWRSLDEGALLERRVEGKSLFMYARMLQDPITLKTNGLMIFDFNTDQIIKSIHSKTEDRRGNFVIATPTGEVIYDSENKYYGKKYPYWNELQSQKEWYALDEPSKVNLINIGNTGLVIAGIMPLSTIQKSVNTVRNSLIGVTLLGIALSFAFTFTVIRRFSKKIRKIMLHTSRLQGGDLSARIRMEGEDELQQISESFNYMCDRLESYIEKMYVSEIRQKSAELSALQAQINPHFLYNTLESIRMKAFASGNRDVGQMIYLLAGIFRNMIRNQTSIKLVEEINMCSTYLELFRFRYEDKLMVDIRLDGSIAGCKVLKLLIQPIVENYVVHGFRPDSGENRISITADLVEGRIVIMVADNGKGISQVRLDEIEKRLKPVYAGVSETSDSLGLFNVNERIRLTYGNDYGLRIRSEENRGTEVILELPALKEEAIA</sequence>
<dbReference type="SUPFAM" id="SSF55874">
    <property type="entry name" value="ATPase domain of HSP90 chaperone/DNA topoisomerase II/histidine kinase"/>
    <property type="match status" value="1"/>
</dbReference>
<dbReference type="Pfam" id="PF00672">
    <property type="entry name" value="HAMP"/>
    <property type="match status" value="1"/>
</dbReference>
<dbReference type="Gene3D" id="3.30.565.10">
    <property type="entry name" value="Histidine kinase-like ATPase, C-terminal domain"/>
    <property type="match status" value="1"/>
</dbReference>
<evidence type="ECO:0000256" key="7">
    <source>
        <dbReference type="ARBA" id="ARBA00022777"/>
    </source>
</evidence>
<keyword evidence="7" id="KW-0418">Kinase</keyword>
<gene>
    <name evidence="14" type="ORF">GC102_15145</name>
</gene>
<dbReference type="Pfam" id="PF02518">
    <property type="entry name" value="HATPase_c"/>
    <property type="match status" value="1"/>
</dbReference>
<evidence type="ECO:0000256" key="9">
    <source>
        <dbReference type="ARBA" id="ARBA00022989"/>
    </source>
</evidence>
<keyword evidence="8" id="KW-0067">ATP-binding</keyword>